<protein>
    <submittedName>
        <fullName evidence="1">Uncharacterized protein</fullName>
    </submittedName>
</protein>
<proteinExistence type="predicted"/>
<dbReference type="GeneID" id="24629766"/>
<dbReference type="RefSeq" id="YP_009147954.1">
    <property type="nucleotide sequence ID" value="NC_027344.1"/>
</dbReference>
<dbReference type="EMBL" id="JX181825">
    <property type="protein sequence ID" value="AFU63912.1"/>
    <property type="molecule type" value="Genomic_DNA"/>
</dbReference>
<sequence>MLIKFTSEHGDKVFAETETESDIGHELKEGGQIMINGYFYIIQSIFLSIDMNRSPVKVVVVIEA</sequence>
<name>K4I3U8_9CAUD</name>
<keyword evidence="2" id="KW-1185">Reference proteome</keyword>
<accession>K4I3U8</accession>
<organism evidence="1 2">
    <name type="scientific">Salmonella phage STML-198</name>
    <dbReference type="NCBI Taxonomy" id="1204531"/>
    <lineage>
        <taxon>Viruses</taxon>
        <taxon>Duplodnaviria</taxon>
        <taxon>Heunggongvirae</taxon>
        <taxon>Uroviricota</taxon>
        <taxon>Caudoviricetes</taxon>
        <taxon>Pantevenvirales</taxon>
        <taxon>Straboviridae</taxon>
        <taxon>Tevenvirinae</taxon>
        <taxon>Gelderlandvirus</taxon>
        <taxon>Gelderlandvirus stml198</taxon>
    </lineage>
</organism>
<evidence type="ECO:0000313" key="1">
    <source>
        <dbReference type="EMBL" id="AFU63912.1"/>
    </source>
</evidence>
<reference evidence="1 2" key="1">
    <citation type="submission" date="2012-06" db="EMBL/GenBank/DDBJ databases">
        <title>Bacteriophages quickly and effectively reduce contamination of various foods with Salmonella.</title>
        <authorList>
            <person name="Woolston J."/>
            <person name="Parks A.R."/>
            <person name="Hanna L.F."/>
            <person name="Charbonneau D."/>
            <person name="Sulakvelidze A."/>
        </authorList>
    </citation>
    <scope>NUCLEOTIDE SEQUENCE [LARGE SCALE GENOMIC DNA]</scope>
    <source>
        <strain evidence="1">STML-198</strain>
    </source>
</reference>
<evidence type="ECO:0000313" key="2">
    <source>
        <dbReference type="Proteomes" id="UP000006954"/>
    </source>
</evidence>
<dbReference type="KEGG" id="vg:24629766"/>
<dbReference type="Proteomes" id="UP000006954">
    <property type="component" value="Segment"/>
</dbReference>